<feature type="region of interest" description="Disordered" evidence="1">
    <location>
        <begin position="56"/>
        <end position="87"/>
    </location>
</feature>
<keyword evidence="3" id="KW-1185">Reference proteome</keyword>
<sequence length="181" mass="21430">EQKFIPLLINGKRLIDIQPNNHFIKIIANNLTKLNEILKEKKQQIHEKIKNNKEGNISSFLTTSSGREAKQLENKQEKQLEEKEEKKNKLINLNKPLILENNLNKLEEKKKLQTLNVLNNDKKEKEEREKNKKDESNNNNNKNKVKTTEKKQKFPESLPEELISIKNKKKQENEERGKEKE</sequence>
<feature type="compositionally biased region" description="Basic and acidic residues" evidence="1">
    <location>
        <begin position="120"/>
        <end position="136"/>
    </location>
</feature>
<feature type="compositionally biased region" description="Basic and acidic residues" evidence="1">
    <location>
        <begin position="67"/>
        <end position="87"/>
    </location>
</feature>
<organism evidence="2 3">
    <name type="scientific">Meloidogyne graminicola</name>
    <dbReference type="NCBI Taxonomy" id="189291"/>
    <lineage>
        <taxon>Eukaryota</taxon>
        <taxon>Metazoa</taxon>
        <taxon>Ecdysozoa</taxon>
        <taxon>Nematoda</taxon>
        <taxon>Chromadorea</taxon>
        <taxon>Rhabditida</taxon>
        <taxon>Tylenchina</taxon>
        <taxon>Tylenchomorpha</taxon>
        <taxon>Tylenchoidea</taxon>
        <taxon>Meloidogynidae</taxon>
        <taxon>Meloidogyninae</taxon>
        <taxon>Meloidogyne</taxon>
    </lineage>
</organism>
<protein>
    <submittedName>
        <fullName evidence="2">ShKT domain-containing protein</fullName>
    </submittedName>
</protein>
<gene>
    <name evidence="2" type="ORF">Mgra_00005764</name>
</gene>
<dbReference type="EMBL" id="JABEBT010000050">
    <property type="protein sequence ID" value="KAF7634872.1"/>
    <property type="molecule type" value="Genomic_DNA"/>
</dbReference>
<dbReference type="Proteomes" id="UP000605970">
    <property type="component" value="Unassembled WGS sequence"/>
</dbReference>
<accession>A0A8S9ZNT1</accession>
<dbReference type="AlphaFoldDB" id="A0A8S9ZNT1"/>
<proteinExistence type="predicted"/>
<feature type="compositionally biased region" description="Basic and acidic residues" evidence="1">
    <location>
        <begin position="170"/>
        <end position="181"/>
    </location>
</feature>
<name>A0A8S9ZNT1_9BILA</name>
<comment type="caution">
    <text evidence="2">The sequence shown here is derived from an EMBL/GenBank/DDBJ whole genome shotgun (WGS) entry which is preliminary data.</text>
</comment>
<evidence type="ECO:0000313" key="3">
    <source>
        <dbReference type="Proteomes" id="UP000605970"/>
    </source>
</evidence>
<evidence type="ECO:0000313" key="2">
    <source>
        <dbReference type="EMBL" id="KAF7634872.1"/>
    </source>
</evidence>
<reference evidence="2" key="1">
    <citation type="journal article" date="2020" name="Ecol. Evol.">
        <title>Genome structure and content of the rice root-knot nematode (Meloidogyne graminicola).</title>
        <authorList>
            <person name="Phan N.T."/>
            <person name="Danchin E.G.J."/>
            <person name="Klopp C."/>
            <person name="Perfus-Barbeoch L."/>
            <person name="Kozlowski D.K."/>
            <person name="Koutsovoulos G.D."/>
            <person name="Lopez-Roques C."/>
            <person name="Bouchez O."/>
            <person name="Zahm M."/>
            <person name="Besnard G."/>
            <person name="Bellafiore S."/>
        </authorList>
    </citation>
    <scope>NUCLEOTIDE SEQUENCE</scope>
    <source>
        <strain evidence="2">VN-18</strain>
    </source>
</reference>
<feature type="region of interest" description="Disordered" evidence="1">
    <location>
        <begin position="117"/>
        <end position="181"/>
    </location>
</feature>
<feature type="non-terminal residue" evidence="2">
    <location>
        <position position="1"/>
    </location>
</feature>
<evidence type="ECO:0000256" key="1">
    <source>
        <dbReference type="SAM" id="MobiDB-lite"/>
    </source>
</evidence>
<feature type="compositionally biased region" description="Polar residues" evidence="1">
    <location>
        <begin position="56"/>
        <end position="66"/>
    </location>
</feature>
<feature type="non-terminal residue" evidence="2">
    <location>
        <position position="181"/>
    </location>
</feature>